<dbReference type="Proteomes" id="UP000676386">
    <property type="component" value="Unassembled WGS sequence"/>
</dbReference>
<evidence type="ECO:0000259" key="4">
    <source>
        <dbReference type="PROSITE" id="PS01124"/>
    </source>
</evidence>
<dbReference type="EMBL" id="JAGTXB010000005">
    <property type="protein sequence ID" value="MBS0028047.1"/>
    <property type="molecule type" value="Genomic_DNA"/>
</dbReference>
<evidence type="ECO:0000256" key="2">
    <source>
        <dbReference type="ARBA" id="ARBA00023125"/>
    </source>
</evidence>
<dbReference type="SUPFAM" id="SSF46689">
    <property type="entry name" value="Homeodomain-like"/>
    <property type="match status" value="2"/>
</dbReference>
<evidence type="ECO:0000313" key="5">
    <source>
        <dbReference type="EMBL" id="MBS0028047.1"/>
    </source>
</evidence>
<keyword evidence="1" id="KW-0805">Transcription regulation</keyword>
<evidence type="ECO:0000256" key="3">
    <source>
        <dbReference type="ARBA" id="ARBA00023163"/>
    </source>
</evidence>
<keyword evidence="2" id="KW-0238">DNA-binding</keyword>
<sequence>MKSTLNLTITDTIFAADNTGVICIFESTVTQNQAYNSMQYIYENFTFPPDQSFTVRSEILEIKKYTALKSHVNFEIALLENCSGKRFIGDHIEDFDGPELVLLGSYLPHCWQYYKATDPLIPTQAVVIHFFPDFLGKELLDKPEARQLNQLFAKAAKGVLFTGSTLRDAKMIMHQMLYVSGLSRVALMLRLLDVLAQSESSRVLSSPYYNAVESSGEAKKLNKVFDYIFLNFKDDIALQDVADLIPMSSAAFCRFFKRSTNRTLIDFVKEVRIGHSAKLLLEGHHNVAEACYNSGYNNISNFNKHFKEVKGLSPRDFLRQYEDKNQADLKPEQL</sequence>
<accession>A0ABS5J0U8</accession>
<dbReference type="SMART" id="SM00342">
    <property type="entry name" value="HTH_ARAC"/>
    <property type="match status" value="1"/>
</dbReference>
<organism evidence="5 6">
    <name type="scientific">Chitinophaga hostae</name>
    <dbReference type="NCBI Taxonomy" id="2831022"/>
    <lineage>
        <taxon>Bacteria</taxon>
        <taxon>Pseudomonadati</taxon>
        <taxon>Bacteroidota</taxon>
        <taxon>Chitinophagia</taxon>
        <taxon>Chitinophagales</taxon>
        <taxon>Chitinophagaceae</taxon>
        <taxon>Chitinophaga</taxon>
    </lineage>
</organism>
<name>A0ABS5J0U8_9BACT</name>
<dbReference type="InterPro" id="IPR018060">
    <property type="entry name" value="HTH_AraC"/>
</dbReference>
<comment type="caution">
    <text evidence="5">The sequence shown here is derived from an EMBL/GenBank/DDBJ whole genome shotgun (WGS) entry which is preliminary data.</text>
</comment>
<dbReference type="Gene3D" id="1.10.10.60">
    <property type="entry name" value="Homeodomain-like"/>
    <property type="match status" value="2"/>
</dbReference>
<gene>
    <name evidence="5" type="ORF">KE626_12080</name>
</gene>
<dbReference type="PROSITE" id="PS00041">
    <property type="entry name" value="HTH_ARAC_FAMILY_1"/>
    <property type="match status" value="1"/>
</dbReference>
<dbReference type="PANTHER" id="PTHR43280:SF27">
    <property type="entry name" value="TRANSCRIPTIONAL REGULATOR MTLR"/>
    <property type="match status" value="1"/>
</dbReference>
<dbReference type="InterPro" id="IPR018062">
    <property type="entry name" value="HTH_AraC-typ_CS"/>
</dbReference>
<dbReference type="RefSeq" id="WP_211973161.1">
    <property type="nucleotide sequence ID" value="NZ_CBFHAM010000003.1"/>
</dbReference>
<dbReference type="InterPro" id="IPR009057">
    <property type="entry name" value="Homeodomain-like_sf"/>
</dbReference>
<evidence type="ECO:0000256" key="1">
    <source>
        <dbReference type="ARBA" id="ARBA00023015"/>
    </source>
</evidence>
<feature type="domain" description="HTH araC/xylS-type" evidence="4">
    <location>
        <begin position="222"/>
        <end position="320"/>
    </location>
</feature>
<evidence type="ECO:0000313" key="6">
    <source>
        <dbReference type="Proteomes" id="UP000676386"/>
    </source>
</evidence>
<protein>
    <submittedName>
        <fullName evidence="5">Helix-turn-helix domain-containing protein</fullName>
    </submittedName>
</protein>
<reference evidence="5 6" key="1">
    <citation type="submission" date="2021-04" db="EMBL/GenBank/DDBJ databases">
        <title>Chitinophaga sp. nov., isolated from the rhizosphere soil.</title>
        <authorList>
            <person name="He S."/>
        </authorList>
    </citation>
    <scope>NUCLEOTIDE SEQUENCE [LARGE SCALE GENOMIC DNA]</scope>
    <source>
        <strain evidence="5 6">2R12</strain>
    </source>
</reference>
<dbReference type="PANTHER" id="PTHR43280">
    <property type="entry name" value="ARAC-FAMILY TRANSCRIPTIONAL REGULATOR"/>
    <property type="match status" value="1"/>
</dbReference>
<proteinExistence type="predicted"/>
<dbReference type="PROSITE" id="PS01124">
    <property type="entry name" value="HTH_ARAC_FAMILY_2"/>
    <property type="match status" value="1"/>
</dbReference>
<dbReference type="Pfam" id="PF12833">
    <property type="entry name" value="HTH_18"/>
    <property type="match status" value="1"/>
</dbReference>
<keyword evidence="3" id="KW-0804">Transcription</keyword>
<keyword evidence="6" id="KW-1185">Reference proteome</keyword>